<keyword evidence="2" id="KW-1185">Reference proteome</keyword>
<protein>
    <recommendedName>
        <fullName evidence="3">Cytochrome C</fullName>
    </recommendedName>
</protein>
<dbReference type="SUPFAM" id="SSF48695">
    <property type="entry name" value="Multiheme cytochromes"/>
    <property type="match status" value="1"/>
</dbReference>
<dbReference type="InterPro" id="IPR036280">
    <property type="entry name" value="Multihaem_cyt_sf"/>
</dbReference>
<dbReference type="AlphaFoldDB" id="A0A4S1CGN3"/>
<evidence type="ECO:0008006" key="3">
    <source>
        <dbReference type="Google" id="ProtNLM"/>
    </source>
</evidence>
<evidence type="ECO:0000313" key="2">
    <source>
        <dbReference type="Proteomes" id="UP000306416"/>
    </source>
</evidence>
<organism evidence="1 2">
    <name type="scientific">Geomonas terrae</name>
    <dbReference type="NCBI Taxonomy" id="2562681"/>
    <lineage>
        <taxon>Bacteria</taxon>
        <taxon>Pseudomonadati</taxon>
        <taxon>Thermodesulfobacteriota</taxon>
        <taxon>Desulfuromonadia</taxon>
        <taxon>Geobacterales</taxon>
        <taxon>Geobacteraceae</taxon>
        <taxon>Geomonas</taxon>
    </lineage>
</organism>
<gene>
    <name evidence="1" type="ORF">E4633_10595</name>
</gene>
<dbReference type="EMBL" id="SRSC01000002">
    <property type="protein sequence ID" value="TGU72734.1"/>
    <property type="molecule type" value="Genomic_DNA"/>
</dbReference>
<proteinExistence type="predicted"/>
<comment type="caution">
    <text evidence="1">The sequence shown here is derived from an EMBL/GenBank/DDBJ whole genome shotgun (WGS) entry which is preliminary data.</text>
</comment>
<reference evidence="1 2" key="1">
    <citation type="submission" date="2019-04" db="EMBL/GenBank/DDBJ databases">
        <title>Geobacter oryzae sp. nov., ferric-reducing bacteria isolated from paddy soil.</title>
        <authorList>
            <person name="Xu Z."/>
            <person name="Masuda Y."/>
            <person name="Itoh H."/>
            <person name="Senoo K."/>
        </authorList>
    </citation>
    <scope>NUCLEOTIDE SEQUENCE [LARGE SCALE GENOMIC DNA]</scope>
    <source>
        <strain evidence="1 2">Red111</strain>
    </source>
</reference>
<accession>A0A4S1CGN3</accession>
<dbReference type="Proteomes" id="UP000306416">
    <property type="component" value="Unassembled WGS sequence"/>
</dbReference>
<sequence length="160" mass="17056">MTVKIHRPNAPLKRVPASEIAMNKLSMCRFVISFVTVLCIAVIAEADVPSCASSEGADHAANAPVAVPGAGKVCQFCHVPHQDTTEGGMLWNSKTEQTKSGKAYALNIPANVAVPEDFDPRLGKGRLCMSCHDGTVATPSIKERKDLRASSCVNWKLVAP</sequence>
<name>A0A4S1CGN3_9BACT</name>
<evidence type="ECO:0000313" key="1">
    <source>
        <dbReference type="EMBL" id="TGU72734.1"/>
    </source>
</evidence>